<dbReference type="InterPro" id="IPR012334">
    <property type="entry name" value="Pectin_lyas_fold"/>
</dbReference>
<accession>A0A0T5VMY8</accession>
<evidence type="ECO:0000256" key="1">
    <source>
        <dbReference type="ARBA" id="ARBA00004613"/>
    </source>
</evidence>
<dbReference type="Gene3D" id="2.60.40.1180">
    <property type="entry name" value="Golgi alpha-mannosidase II"/>
    <property type="match status" value="1"/>
</dbReference>
<dbReference type="GO" id="GO:0005576">
    <property type="term" value="C:extracellular region"/>
    <property type="evidence" value="ECO:0007669"/>
    <property type="project" value="UniProtKB-SubCell"/>
</dbReference>
<dbReference type="InterPro" id="IPR011050">
    <property type="entry name" value="Pectin_lyase_fold/virulence"/>
</dbReference>
<evidence type="ECO:0000313" key="7">
    <source>
        <dbReference type="Proteomes" id="UP000051950"/>
    </source>
</evidence>
<keyword evidence="3" id="KW-0732">Signal</keyword>
<dbReference type="PANTHER" id="PTHR40088:SF2">
    <property type="entry name" value="SECRETED SUGAR HYDROLASE"/>
    <property type="match status" value="1"/>
</dbReference>
<evidence type="ECO:0000259" key="4">
    <source>
        <dbReference type="Pfam" id="PF07602"/>
    </source>
</evidence>
<dbReference type="RefSeq" id="WP_057933185.1">
    <property type="nucleotide sequence ID" value="NZ_LMZQ01000011.1"/>
</dbReference>
<name>A0A0T5VMY8_9SPHI</name>
<dbReference type="Gene3D" id="2.160.20.10">
    <property type="entry name" value="Single-stranded right-handed beta-helix, Pectin lyase-like"/>
    <property type="match status" value="1"/>
</dbReference>
<feature type="domain" description="DUF1565" evidence="4">
    <location>
        <begin position="37"/>
        <end position="77"/>
    </location>
</feature>
<gene>
    <name evidence="6" type="ORF">ASU31_15475</name>
</gene>
<dbReference type="InterPro" id="IPR011459">
    <property type="entry name" value="DUF1565"/>
</dbReference>
<dbReference type="AlphaFoldDB" id="A0A0T5VMY8"/>
<evidence type="ECO:0000313" key="6">
    <source>
        <dbReference type="EMBL" id="KRT15244.1"/>
    </source>
</evidence>
<dbReference type="OrthoDB" id="9767990at2"/>
<dbReference type="PANTHER" id="PTHR40088">
    <property type="entry name" value="PECTATE LYASE (EUROFUNG)"/>
    <property type="match status" value="1"/>
</dbReference>
<dbReference type="STRING" id="687842.ASU31_15475"/>
<dbReference type="InterPro" id="IPR052052">
    <property type="entry name" value="Polysaccharide_Lyase_9"/>
</dbReference>
<comment type="subcellular location">
    <subcellularLocation>
        <location evidence="1">Secreted</location>
    </subcellularLocation>
</comment>
<dbReference type="Proteomes" id="UP000051950">
    <property type="component" value="Unassembled WGS sequence"/>
</dbReference>
<dbReference type="GO" id="GO:0016837">
    <property type="term" value="F:carbon-oxygen lyase activity, acting on polysaccharides"/>
    <property type="evidence" value="ECO:0007669"/>
    <property type="project" value="TreeGrafter"/>
</dbReference>
<proteinExistence type="predicted"/>
<evidence type="ECO:0000259" key="5">
    <source>
        <dbReference type="Pfam" id="PF13229"/>
    </source>
</evidence>
<organism evidence="6 7">
    <name type="scientific">Pedobacter ginsenosidimutans</name>
    <dbReference type="NCBI Taxonomy" id="687842"/>
    <lineage>
        <taxon>Bacteria</taxon>
        <taxon>Pseudomonadati</taxon>
        <taxon>Bacteroidota</taxon>
        <taxon>Sphingobacteriia</taxon>
        <taxon>Sphingobacteriales</taxon>
        <taxon>Sphingobacteriaceae</taxon>
        <taxon>Pedobacter</taxon>
    </lineage>
</organism>
<dbReference type="Pfam" id="PF07602">
    <property type="entry name" value="DUF1565"/>
    <property type="match status" value="1"/>
</dbReference>
<evidence type="ECO:0008006" key="8">
    <source>
        <dbReference type="Google" id="ProtNLM"/>
    </source>
</evidence>
<comment type="caution">
    <text evidence="6">The sequence shown here is derived from an EMBL/GenBank/DDBJ whole genome shotgun (WGS) entry which is preliminary data.</text>
</comment>
<evidence type="ECO:0000256" key="2">
    <source>
        <dbReference type="ARBA" id="ARBA00022525"/>
    </source>
</evidence>
<reference evidence="6 7" key="1">
    <citation type="submission" date="2015-11" db="EMBL/GenBank/DDBJ databases">
        <title>Sequence of Pedobacter ginsenosidimutans.</title>
        <authorList>
            <person name="Carson E."/>
            <person name="Keyser V."/>
            <person name="Newman J."/>
            <person name="Miller J."/>
        </authorList>
    </citation>
    <scope>NUCLEOTIDE SEQUENCE [LARGE SCALE GENOMIC DNA]</scope>
    <source>
        <strain evidence="6 7">KACC 14530</strain>
    </source>
</reference>
<sequence>MNKITIFLIFPLLMQFAGKAFEHVPAPVPQKSIYVSVSGSDRADGSAAKPLRTISYAVSKAMPGDRILVSAGVYRESVVFERGGSSERKRITLQALSQAKVMIKGSDRKTGWVKGKHKLWKCMLDSSQTGMMLFFNGKKMVNVSTLQECSNALRWTKTLENGKTIIWANFGVLDPNVGLTEISVRNIGISASSGVDYLTIEGIAVSQIFNDYASIYAEQPGAIDTKNGKYWNITGCSISECHAVGISIGVSGHVYPDANAGRPEFNDYTDLASVGHHKIKGNHIFNCGQAGIFGLIGATSSTIEDNLIENINQDGGYTGNESAGIRLAMAVDATIVHNLIRRVYGKNGYGIFLGPIFQGARLSRNIIADSGAGLFYLFKNHGPVLFDNNILAMADTADKDVAGVKMEASEANVFVQNLFYNCSFYNGRQPGRSVSTSNFLPHSLVIKQTIPALDIDHRWYGNLFIGKGAGIAKPAGGEADFNLYADGALPLSWADMNSSKAKNSFSFRLEHSQKGVELFWKKEALKPIKIPALTAEFLGFFALSKQYIEYPDGKKITIDRDFLNAVSGTLERTPGPFYQGQGLKPRIKLF</sequence>
<dbReference type="Pfam" id="PF13229">
    <property type="entry name" value="Beta_helix"/>
    <property type="match status" value="1"/>
</dbReference>
<protein>
    <recommendedName>
        <fullName evidence="8">Right handed beta helix domain-containing protein</fullName>
    </recommendedName>
</protein>
<dbReference type="EMBL" id="LMZQ01000011">
    <property type="protein sequence ID" value="KRT15244.1"/>
    <property type="molecule type" value="Genomic_DNA"/>
</dbReference>
<keyword evidence="2" id="KW-0964">Secreted</keyword>
<dbReference type="SUPFAM" id="SSF51126">
    <property type="entry name" value="Pectin lyase-like"/>
    <property type="match status" value="1"/>
</dbReference>
<dbReference type="InterPro" id="IPR039448">
    <property type="entry name" value="Beta_helix"/>
</dbReference>
<feature type="domain" description="Right handed beta helix" evidence="5">
    <location>
        <begin position="223"/>
        <end position="353"/>
    </location>
</feature>
<keyword evidence="7" id="KW-1185">Reference proteome</keyword>
<dbReference type="InterPro" id="IPR013780">
    <property type="entry name" value="Glyco_hydro_b"/>
</dbReference>
<evidence type="ECO:0000256" key="3">
    <source>
        <dbReference type="ARBA" id="ARBA00022729"/>
    </source>
</evidence>